<dbReference type="InterPro" id="IPR053145">
    <property type="entry name" value="AB_hydrolase_Est10"/>
</dbReference>
<dbReference type="OrthoDB" id="9789573at2"/>
<dbReference type="EMBL" id="CP026114">
    <property type="protein sequence ID" value="AUT66613.1"/>
    <property type="molecule type" value="Genomic_DNA"/>
</dbReference>
<keyword evidence="1" id="KW-0732">Signal</keyword>
<feature type="chain" id="PRO_5014463082" evidence="1">
    <location>
        <begin position="26"/>
        <end position="298"/>
    </location>
</feature>
<name>A0A2I8F4A5_9BURK</name>
<dbReference type="RefSeq" id="WP_081921500.1">
    <property type="nucleotide sequence ID" value="NZ_CP026114.1"/>
</dbReference>
<protein>
    <submittedName>
        <fullName evidence="3">Alpha/beta hydrolase</fullName>
    </submittedName>
</protein>
<proteinExistence type="predicted"/>
<dbReference type="PANTHER" id="PTHR43265:SF1">
    <property type="entry name" value="ESTERASE ESTD"/>
    <property type="match status" value="1"/>
</dbReference>
<dbReference type="KEGG" id="pter:C2L65_44150"/>
<keyword evidence="3" id="KW-0378">Hydrolase</keyword>
<evidence type="ECO:0000256" key="1">
    <source>
        <dbReference type="SAM" id="SignalP"/>
    </source>
</evidence>
<organism evidence="3 4">
    <name type="scientific">Paraburkholderia terrae</name>
    <dbReference type="NCBI Taxonomy" id="311230"/>
    <lineage>
        <taxon>Bacteria</taxon>
        <taxon>Pseudomonadati</taxon>
        <taxon>Pseudomonadota</taxon>
        <taxon>Betaproteobacteria</taxon>
        <taxon>Burkholderiales</taxon>
        <taxon>Burkholderiaceae</taxon>
        <taxon>Paraburkholderia</taxon>
    </lineage>
</organism>
<evidence type="ECO:0000259" key="2">
    <source>
        <dbReference type="Pfam" id="PF00561"/>
    </source>
</evidence>
<dbReference type="Proteomes" id="UP000243502">
    <property type="component" value="Chromosome 4"/>
</dbReference>
<accession>A0A2I8F4A5</accession>
<dbReference type="PANTHER" id="PTHR43265">
    <property type="entry name" value="ESTERASE ESTD"/>
    <property type="match status" value="1"/>
</dbReference>
<reference evidence="3 4" key="1">
    <citation type="submission" date="2018-01" db="EMBL/GenBank/DDBJ databases">
        <title>Species boundaries and ecological features among Paraburkholderia terrae DSMZ17804T, P. hospita DSMZ17164T and P. caribensis DSMZ13236T.</title>
        <authorList>
            <person name="Pratama A.A."/>
        </authorList>
    </citation>
    <scope>NUCLEOTIDE SEQUENCE [LARGE SCALE GENOMIC DNA]</scope>
    <source>
        <strain evidence="3 4">DSM 17804</strain>
    </source>
</reference>
<dbReference type="Gene3D" id="3.40.50.1820">
    <property type="entry name" value="alpha/beta hydrolase"/>
    <property type="match status" value="1"/>
</dbReference>
<dbReference type="Pfam" id="PF00561">
    <property type="entry name" value="Abhydrolase_1"/>
    <property type="match status" value="1"/>
</dbReference>
<dbReference type="SUPFAM" id="SSF53474">
    <property type="entry name" value="alpha/beta-Hydrolases"/>
    <property type="match status" value="1"/>
</dbReference>
<gene>
    <name evidence="3" type="ORF">C2L65_44150</name>
</gene>
<feature type="domain" description="AB hydrolase-1" evidence="2">
    <location>
        <begin position="53"/>
        <end position="175"/>
    </location>
</feature>
<sequence length="298" mass="31846">MYALRRALMCSLCVAGLSAAALGHAAEKVVTFTVDGQKITGTLELPENVQTPPVLLMLHGFTGTRNEWSSPVVKDGLFGRCAKALSKKGVASLRIDFRGSGESDGKFEDMTVDSEVKDALAALDFLSSRRDIDSQRISVVGMSLGGAVATAVAGRTTHSLRSVVLWNPGINLPAAFTSIYGEDVMKTALGSGDQAIAVTMKEGGKTVKLKAAFFKSLYTTVPAAEIENYRGPLLLAVGTKDSIVYPQPTSAEALLRYHTGPHTLWTRPVDHGFDVERSATTVDALVEETTDFVLEHSK</sequence>
<dbReference type="GO" id="GO:0052689">
    <property type="term" value="F:carboxylic ester hydrolase activity"/>
    <property type="evidence" value="ECO:0007669"/>
    <property type="project" value="TreeGrafter"/>
</dbReference>
<evidence type="ECO:0000313" key="3">
    <source>
        <dbReference type="EMBL" id="AUT66613.1"/>
    </source>
</evidence>
<evidence type="ECO:0000313" key="4">
    <source>
        <dbReference type="Proteomes" id="UP000243502"/>
    </source>
</evidence>
<dbReference type="InterPro" id="IPR000073">
    <property type="entry name" value="AB_hydrolase_1"/>
</dbReference>
<dbReference type="InterPro" id="IPR029058">
    <property type="entry name" value="AB_hydrolase_fold"/>
</dbReference>
<feature type="signal peptide" evidence="1">
    <location>
        <begin position="1"/>
        <end position="25"/>
    </location>
</feature>
<dbReference type="AlphaFoldDB" id="A0A2I8F4A5"/>